<name>A0A382J4B8_9ZZZZ</name>
<dbReference type="EMBL" id="UINC01071383">
    <property type="protein sequence ID" value="SVC06237.1"/>
    <property type="molecule type" value="Genomic_DNA"/>
</dbReference>
<protein>
    <submittedName>
        <fullName evidence="1">Uncharacterized protein</fullName>
    </submittedName>
</protein>
<dbReference type="PROSITE" id="PS51257">
    <property type="entry name" value="PROKAR_LIPOPROTEIN"/>
    <property type="match status" value="1"/>
</dbReference>
<gene>
    <name evidence="1" type="ORF">METZ01_LOCUS259091</name>
</gene>
<sequence length="84" mass="8778">MRSDMKYTILLISTLVLASCGGGSSSVEVVIPQLSNSVTATTPASSTLNTSSTILPTAVIDGYISGANVYVDMNWNFMQDSGEP</sequence>
<accession>A0A382J4B8</accession>
<proteinExistence type="predicted"/>
<reference evidence="1" key="1">
    <citation type="submission" date="2018-05" db="EMBL/GenBank/DDBJ databases">
        <authorList>
            <person name="Lanie J.A."/>
            <person name="Ng W.-L."/>
            <person name="Kazmierczak K.M."/>
            <person name="Andrzejewski T.M."/>
            <person name="Davidsen T.M."/>
            <person name="Wayne K.J."/>
            <person name="Tettelin H."/>
            <person name="Glass J.I."/>
            <person name="Rusch D."/>
            <person name="Podicherti R."/>
            <person name="Tsui H.-C.T."/>
            <person name="Winkler M.E."/>
        </authorList>
    </citation>
    <scope>NUCLEOTIDE SEQUENCE</scope>
</reference>
<feature type="non-terminal residue" evidence="1">
    <location>
        <position position="84"/>
    </location>
</feature>
<organism evidence="1">
    <name type="scientific">marine metagenome</name>
    <dbReference type="NCBI Taxonomy" id="408172"/>
    <lineage>
        <taxon>unclassified sequences</taxon>
        <taxon>metagenomes</taxon>
        <taxon>ecological metagenomes</taxon>
    </lineage>
</organism>
<dbReference type="AlphaFoldDB" id="A0A382J4B8"/>
<evidence type="ECO:0000313" key="1">
    <source>
        <dbReference type="EMBL" id="SVC06237.1"/>
    </source>
</evidence>